<feature type="compositionally biased region" description="Polar residues" evidence="1">
    <location>
        <begin position="272"/>
        <end position="282"/>
    </location>
</feature>
<dbReference type="Proteomes" id="UP000095229">
    <property type="component" value="Unassembled WGS sequence"/>
</dbReference>
<keyword evidence="3" id="KW-1185">Reference proteome</keyword>
<proteinExistence type="predicted"/>
<dbReference type="OrthoDB" id="5653938at2"/>
<reference evidence="2 3" key="1">
    <citation type="submission" date="2016-02" db="EMBL/GenBank/DDBJ databases">
        <title>Secondary metabolites in Legionella.</title>
        <authorList>
            <person name="Tobias N.J."/>
            <person name="Bode H.B."/>
        </authorList>
    </citation>
    <scope>NUCLEOTIDE SEQUENCE [LARGE SCALE GENOMIC DNA]</scope>
    <source>
        <strain evidence="2 3">DSM 19216</strain>
    </source>
</reference>
<accession>A0A1E5JT22</accession>
<dbReference type="RefSeq" id="WP_058516113.1">
    <property type="nucleotide sequence ID" value="NZ_CAAAIE010000018.1"/>
</dbReference>
<evidence type="ECO:0000313" key="2">
    <source>
        <dbReference type="EMBL" id="OEH47178.1"/>
    </source>
</evidence>
<sequence length="282" mass="31829">MKNVKEKYLPVSESITTDEGKTSSIKLALQQFKKEAEKKEVAEEAAKIRCRICFKEIAPKRLCSGHGGSVGDSENDSANSNKIYKEKGSYGADNLLTKPSKGVETKDELIAVFDSGDFDEKSFDPKIIAELIARGQLLVKSDREAMTLTIKLVCESNSLTEVQRMELKNFMEAIIKDFYKFKEENHLSDDCIHITHDEEGSIIYLRISMPSLSLYDAFIEQLANNLVETAHENDEFTKDQNCAPNPLSMQSKVSPSTARDEIENNEEEQEITNPSPFQMQPW</sequence>
<evidence type="ECO:0000313" key="3">
    <source>
        <dbReference type="Proteomes" id="UP000095229"/>
    </source>
</evidence>
<organism evidence="2 3">
    <name type="scientific">Legionella parisiensis</name>
    <dbReference type="NCBI Taxonomy" id="45071"/>
    <lineage>
        <taxon>Bacteria</taxon>
        <taxon>Pseudomonadati</taxon>
        <taxon>Pseudomonadota</taxon>
        <taxon>Gammaproteobacteria</taxon>
        <taxon>Legionellales</taxon>
        <taxon>Legionellaceae</taxon>
        <taxon>Legionella</taxon>
    </lineage>
</organism>
<feature type="region of interest" description="Disordered" evidence="1">
    <location>
        <begin position="237"/>
        <end position="282"/>
    </location>
</feature>
<evidence type="ECO:0000256" key="1">
    <source>
        <dbReference type="SAM" id="MobiDB-lite"/>
    </source>
</evidence>
<dbReference type="EMBL" id="LSOG01000055">
    <property type="protein sequence ID" value="OEH47178.1"/>
    <property type="molecule type" value="Genomic_DNA"/>
</dbReference>
<dbReference type="AlphaFoldDB" id="A0A1E5JT22"/>
<gene>
    <name evidence="2" type="ORF">lpari_01832</name>
</gene>
<protein>
    <submittedName>
        <fullName evidence="2">Uncharacterized protein</fullName>
    </submittedName>
</protein>
<name>A0A1E5JT22_9GAMM</name>
<comment type="caution">
    <text evidence="2">The sequence shown here is derived from an EMBL/GenBank/DDBJ whole genome shotgun (WGS) entry which is preliminary data.</text>
</comment>
<feature type="compositionally biased region" description="Polar residues" evidence="1">
    <location>
        <begin position="239"/>
        <end position="257"/>
    </location>
</feature>
<dbReference type="PATRIC" id="fig|45071.6.peg.10"/>